<keyword evidence="10" id="KW-1185">Reference proteome</keyword>
<dbReference type="EMBL" id="JAAXYO010000039">
    <property type="protein sequence ID" value="MBU2787341.1"/>
    <property type="molecule type" value="Genomic_DNA"/>
</dbReference>
<dbReference type="GO" id="GO:0005960">
    <property type="term" value="C:glycine cleavage complex"/>
    <property type="evidence" value="ECO:0007669"/>
    <property type="project" value="TreeGrafter"/>
</dbReference>
<evidence type="ECO:0000259" key="7">
    <source>
        <dbReference type="Pfam" id="PF02347"/>
    </source>
</evidence>
<keyword evidence="5 9" id="KW-0560">Oxidoreductase</keyword>
<evidence type="ECO:0000313" key="10">
    <source>
        <dbReference type="Proteomes" id="UP001197378"/>
    </source>
</evidence>
<dbReference type="InterPro" id="IPR049315">
    <property type="entry name" value="GDC-P_N"/>
</dbReference>
<sequence length="472" mass="51252">MEETIFACQHEETPAELELAIPAHLLRDDLPLPNPSELEVLRHYTRLSQKNFSIDTNFYPLGSCTMKYNPRIAHEVATLPGFSRLHPATPAVAAQGLLRNLAELQGWLAELTGMAAVSLSPAAGAQGELAGVAMIRAYHQARGDTQRQRMLIPQAAHGTNPASARMAGFTVTELPNLPNGDLDLDALRAALGPDVAGIMLTNPSTLGVFERQIQEVAALVHGAGALLYYDGANLNAILGRVKPGEMGFDVMHLNLHKTFATPHGGGGPGSGAVAAASRLAPYLPVPRVVGEAGSYRWESHAERPESIGQLSAYAGNIGVLLRAHAYVRRLGHAGLRRVSAYAALNANYLMHGLRRQGYTVAFAERRATHEFIISVQDLHKASAVRALDVAKRLLDFGIHAPTIYFPQLVPECLLIEPTETESKASLDRFLEVMAQIRREALEEPELLRNAPHDLPVRRVDETLAARRLQVAE</sequence>
<dbReference type="Gene3D" id="3.90.1150.10">
    <property type="entry name" value="Aspartate Aminotransferase, domain 1"/>
    <property type="match status" value="1"/>
</dbReference>
<dbReference type="NCBIfam" id="NF003346">
    <property type="entry name" value="PRK04366.1"/>
    <property type="match status" value="1"/>
</dbReference>
<dbReference type="Gene3D" id="6.20.440.10">
    <property type="match status" value="1"/>
</dbReference>
<evidence type="ECO:0000256" key="6">
    <source>
        <dbReference type="ARBA" id="ARBA00049026"/>
    </source>
</evidence>
<dbReference type="PANTHER" id="PTHR11773">
    <property type="entry name" value="GLYCINE DEHYDROGENASE, DECARBOXYLATING"/>
    <property type="match status" value="1"/>
</dbReference>
<dbReference type="Pfam" id="PF02347">
    <property type="entry name" value="GDC-P"/>
    <property type="match status" value="1"/>
</dbReference>
<evidence type="ECO:0000256" key="5">
    <source>
        <dbReference type="ARBA" id="ARBA00023002"/>
    </source>
</evidence>
<dbReference type="GO" id="GO:0005829">
    <property type="term" value="C:cytosol"/>
    <property type="evidence" value="ECO:0007669"/>
    <property type="project" value="TreeGrafter"/>
</dbReference>
<dbReference type="GO" id="GO:0019464">
    <property type="term" value="P:glycine decarboxylation via glycine cleavage system"/>
    <property type="evidence" value="ECO:0007669"/>
    <property type="project" value="TreeGrafter"/>
</dbReference>
<dbReference type="FunFam" id="3.90.1150.10:FF:000014">
    <property type="entry name" value="Probable glycine dehydrogenase (decarboxylating) subunit 2"/>
    <property type="match status" value="1"/>
</dbReference>
<dbReference type="Proteomes" id="UP001197378">
    <property type="component" value="Unassembled WGS sequence"/>
</dbReference>
<evidence type="ECO:0000256" key="4">
    <source>
        <dbReference type="ARBA" id="ARBA00022898"/>
    </source>
</evidence>
<name>A0AAE3CJ21_9PROT</name>
<dbReference type="InterPro" id="IPR015422">
    <property type="entry name" value="PyrdxlP-dep_Trfase_small"/>
</dbReference>
<dbReference type="GO" id="GO:0016594">
    <property type="term" value="F:glycine binding"/>
    <property type="evidence" value="ECO:0007669"/>
    <property type="project" value="TreeGrafter"/>
</dbReference>
<gene>
    <name evidence="9" type="ORF">HFQ13_03805</name>
</gene>
<dbReference type="SUPFAM" id="SSF53383">
    <property type="entry name" value="PLP-dependent transferases"/>
    <property type="match status" value="1"/>
</dbReference>
<dbReference type="InterPro" id="IPR015424">
    <property type="entry name" value="PyrdxlP-dep_Trfase"/>
</dbReference>
<dbReference type="GO" id="GO:0030170">
    <property type="term" value="F:pyridoxal phosphate binding"/>
    <property type="evidence" value="ECO:0007669"/>
    <property type="project" value="TreeGrafter"/>
</dbReference>
<evidence type="ECO:0000256" key="2">
    <source>
        <dbReference type="ARBA" id="ARBA00003788"/>
    </source>
</evidence>
<dbReference type="FunFam" id="3.40.640.10:FF:000224">
    <property type="entry name" value="Probable glycine dehydrogenase (decarboxylating) subunit 2"/>
    <property type="match status" value="1"/>
</dbReference>
<dbReference type="EC" id="1.4.4.2" evidence="3"/>
<dbReference type="InterPro" id="IPR020581">
    <property type="entry name" value="GDC_P"/>
</dbReference>
<reference evidence="9" key="1">
    <citation type="journal article" date="2021" name="ISME J.">
        <title>Genomic evolution of the class Acidithiobacillia: deep-branching Proteobacteria living in extreme acidic conditions.</title>
        <authorList>
            <person name="Moya-Beltran A."/>
            <person name="Beard S."/>
            <person name="Rojas-Villalobos C."/>
            <person name="Issotta F."/>
            <person name="Gallardo Y."/>
            <person name="Ulloa R."/>
            <person name="Giaveno A."/>
            <person name="Degli Esposti M."/>
            <person name="Johnson D.B."/>
            <person name="Quatrini R."/>
        </authorList>
    </citation>
    <scope>NUCLEOTIDE SEQUENCE</scope>
    <source>
        <strain evidence="9">VAN18-1</strain>
    </source>
</reference>
<keyword evidence="4" id="KW-0663">Pyridoxal phosphate</keyword>
<dbReference type="InterPro" id="IPR049316">
    <property type="entry name" value="GDC-P_C"/>
</dbReference>
<dbReference type="PANTHER" id="PTHR11773:SF1">
    <property type="entry name" value="GLYCINE DEHYDROGENASE (DECARBOXYLATING), MITOCHONDRIAL"/>
    <property type="match status" value="1"/>
</dbReference>
<comment type="catalytic activity">
    <reaction evidence="6">
        <text>N(6)-[(R)-lipoyl]-L-lysyl-[glycine-cleavage complex H protein] + glycine + H(+) = N(6)-[(R)-S(8)-aminomethyldihydrolipoyl]-L-lysyl-[glycine-cleavage complex H protein] + CO2</text>
        <dbReference type="Rhea" id="RHEA:24304"/>
        <dbReference type="Rhea" id="RHEA-COMP:10494"/>
        <dbReference type="Rhea" id="RHEA-COMP:10495"/>
        <dbReference type="ChEBI" id="CHEBI:15378"/>
        <dbReference type="ChEBI" id="CHEBI:16526"/>
        <dbReference type="ChEBI" id="CHEBI:57305"/>
        <dbReference type="ChEBI" id="CHEBI:83099"/>
        <dbReference type="ChEBI" id="CHEBI:83143"/>
        <dbReference type="EC" id="1.4.4.2"/>
    </reaction>
</comment>
<evidence type="ECO:0000256" key="3">
    <source>
        <dbReference type="ARBA" id="ARBA00012134"/>
    </source>
</evidence>
<dbReference type="RefSeq" id="WP_215871913.1">
    <property type="nucleotide sequence ID" value="NZ_JAAXYO010000039.1"/>
</dbReference>
<dbReference type="Pfam" id="PF21478">
    <property type="entry name" value="GcvP2_C"/>
    <property type="match status" value="1"/>
</dbReference>
<dbReference type="AlphaFoldDB" id="A0AAE3CJ21"/>
<comment type="function">
    <text evidence="2">The glycine cleavage system catalyzes the degradation of glycine. The P protein binds the alpha-amino group of glycine through its pyridoxal phosphate cofactor; CO(2) is released and the remaining methylamine moiety is then transferred to the lipoamide cofactor of the H protein.</text>
</comment>
<proteinExistence type="predicted"/>
<evidence type="ECO:0000259" key="8">
    <source>
        <dbReference type="Pfam" id="PF21478"/>
    </source>
</evidence>
<protein>
    <recommendedName>
        <fullName evidence="3">glycine dehydrogenase (aminomethyl-transferring)</fullName>
        <ecNumber evidence="3">1.4.4.2</ecNumber>
    </recommendedName>
</protein>
<feature type="domain" description="Glycine cleavage system P-protein N-terminal" evidence="7">
    <location>
        <begin position="20"/>
        <end position="290"/>
    </location>
</feature>
<organism evidence="9 10">
    <name type="scientific">Igneacidithiobacillus copahuensis</name>
    <dbReference type="NCBI Taxonomy" id="2724909"/>
    <lineage>
        <taxon>Bacteria</taxon>
        <taxon>Pseudomonadati</taxon>
        <taxon>Pseudomonadota</taxon>
        <taxon>Acidithiobacillia</taxon>
        <taxon>Acidithiobacillales</taxon>
        <taxon>Acidithiobacillaceae</taxon>
        <taxon>Igneacidithiobacillus</taxon>
    </lineage>
</organism>
<dbReference type="Gene3D" id="3.40.640.10">
    <property type="entry name" value="Type I PLP-dependent aspartate aminotransferase-like (Major domain)"/>
    <property type="match status" value="1"/>
</dbReference>
<comment type="caution">
    <text evidence="9">The sequence shown here is derived from an EMBL/GenBank/DDBJ whole genome shotgun (WGS) entry which is preliminary data.</text>
</comment>
<feature type="domain" description="Glycine dehydrogenase C-terminal" evidence="8">
    <location>
        <begin position="339"/>
        <end position="440"/>
    </location>
</feature>
<accession>A0AAE3CJ21</accession>
<dbReference type="GO" id="GO:0004375">
    <property type="term" value="F:glycine dehydrogenase (decarboxylating) activity"/>
    <property type="evidence" value="ECO:0007669"/>
    <property type="project" value="UniProtKB-EC"/>
</dbReference>
<dbReference type="InterPro" id="IPR015421">
    <property type="entry name" value="PyrdxlP-dep_Trfase_major"/>
</dbReference>
<evidence type="ECO:0000313" key="9">
    <source>
        <dbReference type="EMBL" id="MBU2787341.1"/>
    </source>
</evidence>
<comment type="cofactor">
    <cofactor evidence="1">
        <name>pyridoxal 5'-phosphate</name>
        <dbReference type="ChEBI" id="CHEBI:597326"/>
    </cofactor>
</comment>
<evidence type="ECO:0000256" key="1">
    <source>
        <dbReference type="ARBA" id="ARBA00001933"/>
    </source>
</evidence>